<dbReference type="Proteomes" id="UP000694425">
    <property type="component" value="Unplaced"/>
</dbReference>
<reference evidence="1" key="2">
    <citation type="submission" date="2025-09" db="UniProtKB">
        <authorList>
            <consortium name="Ensembl"/>
        </authorList>
    </citation>
    <scope>IDENTIFICATION</scope>
</reference>
<keyword evidence="2" id="KW-1185">Reference proteome</keyword>
<accession>A0A8C7ER76</accession>
<protein>
    <submittedName>
        <fullName evidence="1">Uncharacterized protein</fullName>
    </submittedName>
</protein>
<evidence type="ECO:0000313" key="1">
    <source>
        <dbReference type="Ensembl" id="ENSNVIP00000016960.1"/>
    </source>
</evidence>
<sequence>MAAAAPRDPAEIVCVAERVRRHLSDRMFLWE</sequence>
<organism evidence="1 2">
    <name type="scientific">Neovison vison</name>
    <name type="common">American mink</name>
    <name type="synonym">Mustela vison</name>
    <dbReference type="NCBI Taxonomy" id="452646"/>
    <lineage>
        <taxon>Eukaryota</taxon>
        <taxon>Metazoa</taxon>
        <taxon>Chordata</taxon>
        <taxon>Craniata</taxon>
        <taxon>Vertebrata</taxon>
        <taxon>Euteleostomi</taxon>
        <taxon>Mammalia</taxon>
        <taxon>Eutheria</taxon>
        <taxon>Laurasiatheria</taxon>
        <taxon>Carnivora</taxon>
        <taxon>Caniformia</taxon>
        <taxon>Musteloidea</taxon>
        <taxon>Mustelidae</taxon>
        <taxon>Mustelinae</taxon>
        <taxon>Neogale</taxon>
    </lineage>
</organism>
<dbReference type="Ensembl" id="ENSNVIT00000019778.1">
    <property type="protein sequence ID" value="ENSNVIP00000016960.1"/>
    <property type="gene ID" value="ENSNVIG00000013303.1"/>
</dbReference>
<evidence type="ECO:0000313" key="2">
    <source>
        <dbReference type="Proteomes" id="UP000694425"/>
    </source>
</evidence>
<reference evidence="1" key="1">
    <citation type="submission" date="2025-08" db="UniProtKB">
        <authorList>
            <consortium name="Ensembl"/>
        </authorList>
    </citation>
    <scope>IDENTIFICATION</scope>
</reference>
<name>A0A8C7ER76_NEOVI</name>
<proteinExistence type="predicted"/>
<dbReference type="AlphaFoldDB" id="A0A8C7ER76"/>